<sequence length="166" mass="17903">MTIAAQSVTPATSRKGQITGWHVLIGVVAFFALIIAVDVVFMVLAYRTFSGQVASNPYEAGLAFNKTLAQREREAALGWSAAVETEGGGAVIVRVRDRTGRPLEQLSLTGALERPATEVGKQVLDFKPLGDGRYRATARLDGAWDLRATARDAQNAFELEARLVSQ</sequence>
<keyword evidence="1" id="KW-0812">Transmembrane</keyword>
<dbReference type="PIRSF" id="PIRSF011386">
    <property type="entry name" value="FixH"/>
    <property type="match status" value="1"/>
</dbReference>
<organism evidence="2 3">
    <name type="scientific">Caulobacter vibrioides</name>
    <name type="common">Caulobacter crescentus</name>
    <dbReference type="NCBI Taxonomy" id="155892"/>
    <lineage>
        <taxon>Bacteria</taxon>
        <taxon>Pseudomonadati</taxon>
        <taxon>Pseudomonadota</taxon>
        <taxon>Alphaproteobacteria</taxon>
        <taxon>Caulobacterales</taxon>
        <taxon>Caulobacteraceae</taxon>
        <taxon>Caulobacter</taxon>
    </lineage>
</organism>
<dbReference type="Pfam" id="PF05751">
    <property type="entry name" value="FixH"/>
    <property type="match status" value="1"/>
</dbReference>
<dbReference type="InterPro" id="IPR008620">
    <property type="entry name" value="FixH"/>
</dbReference>
<evidence type="ECO:0000256" key="1">
    <source>
        <dbReference type="SAM" id="Phobius"/>
    </source>
</evidence>
<dbReference type="Proteomes" id="UP000217311">
    <property type="component" value="Chromosome"/>
</dbReference>
<keyword evidence="1" id="KW-0472">Membrane</keyword>
<feature type="transmembrane region" description="Helical" evidence="1">
    <location>
        <begin position="20"/>
        <end position="46"/>
    </location>
</feature>
<dbReference type="AlphaFoldDB" id="A0A290MIR8"/>
<accession>A0A290MIR8</accession>
<evidence type="ECO:0000313" key="2">
    <source>
        <dbReference type="EMBL" id="ATC31974.1"/>
    </source>
</evidence>
<proteinExistence type="predicted"/>
<keyword evidence="1" id="KW-1133">Transmembrane helix</keyword>
<reference evidence="3" key="1">
    <citation type="submission" date="2017-09" db="EMBL/GenBank/DDBJ databases">
        <title>Genome evolution observed in wild isolates of Caulobacter crescentus.</title>
        <authorList>
            <person name="Ely B."/>
            <person name="Wilson K."/>
            <person name="Scott D."/>
        </authorList>
    </citation>
    <scope>NUCLEOTIDE SEQUENCE [LARGE SCALE GENOMIC DNA]</scope>
    <source>
        <strain evidence="3">CB13b1a</strain>
    </source>
</reference>
<evidence type="ECO:0000313" key="3">
    <source>
        <dbReference type="Proteomes" id="UP000217311"/>
    </source>
</evidence>
<dbReference type="RefSeq" id="WP_096051410.1">
    <property type="nucleotide sequence ID" value="NZ_CP023315.3"/>
</dbReference>
<dbReference type="EMBL" id="CP023315">
    <property type="protein sequence ID" value="ATC31974.1"/>
    <property type="molecule type" value="Genomic_DNA"/>
</dbReference>
<gene>
    <name evidence="2" type="ORF">CA606_06180</name>
</gene>
<name>A0A290MIR8_CAUVI</name>
<dbReference type="InterPro" id="IPR018037">
    <property type="entry name" value="FixH_proteobacterial"/>
</dbReference>
<protein>
    <submittedName>
        <fullName evidence="2">Ferredoxin</fullName>
    </submittedName>
</protein>